<dbReference type="Gene3D" id="3.90.190.10">
    <property type="entry name" value="Protein tyrosine phosphatase superfamily"/>
    <property type="match status" value="2"/>
</dbReference>
<dbReference type="Pfam" id="PF00102">
    <property type="entry name" value="Y_phosphatase"/>
    <property type="match status" value="2"/>
</dbReference>
<comment type="caution">
    <text evidence="9">The sequence shown here is derived from an EMBL/GenBank/DDBJ whole genome shotgun (WGS) entry which is preliminary data.</text>
</comment>
<dbReference type="CDD" id="cd00047">
    <property type="entry name" value="PTPc"/>
    <property type="match status" value="1"/>
</dbReference>
<comment type="catalytic activity">
    <reaction evidence="5">
        <text>O-phospho-L-tyrosyl-[protein] + H2O = L-tyrosyl-[protein] + phosphate</text>
        <dbReference type="Rhea" id="RHEA:10684"/>
        <dbReference type="Rhea" id="RHEA-COMP:10136"/>
        <dbReference type="Rhea" id="RHEA-COMP:20101"/>
        <dbReference type="ChEBI" id="CHEBI:15377"/>
        <dbReference type="ChEBI" id="CHEBI:43474"/>
        <dbReference type="ChEBI" id="CHEBI:46858"/>
        <dbReference type="ChEBI" id="CHEBI:61978"/>
        <dbReference type="EC" id="3.1.3.48"/>
    </reaction>
</comment>
<sequence>MILNKSSKVIIRVSRNLLNLQYKWYLIYNILTSNCPVGFYGQRCQYQCHCLPGTLCNETTGTCPSGCSPGWTGAPYCQTENVAVNKSANQYGTYANWNASRAVDGITDQDGLKGSSCAWAMNEADVFQTYWSVDLGARYYIHSINIYFRNDDMVSANSRRAGMRLYVSDILQSANNEGQCYEDNLFDNIYPPDILLLSDANMKCTQRRGRYVIIFTSRPVREPKYNCPTTPYSCWANLELCEVQIYACTNGTFGKQCQHRCNCKEGTCDPVTGECPNGICQPGWRGVQCNQECVLGTYGQNCSSLCGMCADGVTCDAVIGNCSVGCESGWQGPKCDQACTAGWYSKNCMMRCGSCAFGDACEPKTGICPKGCLEGWKTPDCRYECDPGFYGQNCTTPCGMCAGGTVCNHVTGRCPGNCLAGYTGQKCNQVCLPGHYGANCSMACGSCAKEAPCNHVTGECQACAPGWRNTLCKQPCQSGRYGQDCAHLCGNCLDNVTCDNANGVCSSGCAPGWDEKDCKIKCPIGKYGEKCMKICGNCLDDAPCNHLTGICPSGCSPGWHGDDCKQVCPEGKFGLRCQEDCGHCRRNSVCNHVNGLCPDDCDPGWQGDDCKSECWNNTYGERCLETCGFCVNGTLCSHVDGVCAHGCHGGFYGPHCELSLHNENLDGNKGLKENMWAIVGGVMGGLLAIFIFVMAMICIKRKRRTPSQPKPSTLRRNNNHSNVEIVHQNNANQNGHLVPPSLQKINGTLSNQAVTQTNEPQVHLSNKDVIYVNVSKKKAPNPIPVPVASPYLSTFHRTNKNGPLIPETSDRTYYNTRDELESDLSGIPITDFPKHVQDLDASETGYKSDFETLPHGARYPHEAAKRPGNKFKNRFAQTFPYDHSRVTLDGTELDADYINANYIDSVDCPKCYIATQGPNKATVIDFWRMVWLSNSGKIVMLTNLVEESKIKCEQYWPDSGQMITGDIQIDLQRVQEFAFFTLRVFEISHKTLSETRTVKQFHFMAWQDHGVSDVFELVSFFRFVSRSQTNMPGPLIVHCSAGVGRSGTFIALDALYHYGKRRQKINVRGFVLKMRTQRMNMIQTVEQYRLLHHALVEAISYDDTSISKIRLKSECEKLLENTQALQSNRIQEEFEKLKALKPSYTNVNFTTALSKENVDKNRDLNILPADKFRTYVLTYVAGTTDYINSVTVPSRSKKSGFFMTQFPLKNTVIDFWRLIYDHNCEIIVTLNALDEDNEGVCAWWPSQGESASFGPLNVDTLSVDTQQDEITERTLCIYKKGDKNSKTVYMLTFNNWMPGRDLPTSTQSFLVLMERVYQWQCAMSGNPITVLCSNGATCCGVFVAVSSILDQIRQEDEVDIFSVTRQIQIRRPEAFKSKDQYFFIYRATLRYLEKAGVYENL</sequence>
<dbReference type="PROSITE" id="PS00383">
    <property type="entry name" value="TYR_PHOSPHATASE_1"/>
    <property type="match status" value="1"/>
</dbReference>
<comment type="similarity">
    <text evidence="1">Belongs to the protein-tyrosine phosphatase family.</text>
</comment>
<evidence type="ECO:0000313" key="10">
    <source>
        <dbReference type="Proteomes" id="UP001634394"/>
    </source>
</evidence>
<feature type="domain" description="Tyrosine-protein phosphatase" evidence="7">
    <location>
        <begin position="846"/>
        <end position="1098"/>
    </location>
</feature>
<dbReference type="InterPro" id="IPR002049">
    <property type="entry name" value="LE_dom"/>
</dbReference>
<dbReference type="PANTHER" id="PTHR19134">
    <property type="entry name" value="RECEPTOR-TYPE TYROSINE-PROTEIN PHOSPHATASE"/>
    <property type="match status" value="1"/>
</dbReference>
<keyword evidence="3" id="KW-0378">Hydrolase</keyword>
<reference evidence="9 10" key="1">
    <citation type="submission" date="2024-11" db="EMBL/GenBank/DDBJ databases">
        <title>Chromosome-level genome assembly of the freshwater bivalve Anodonta woodiana.</title>
        <authorList>
            <person name="Chen X."/>
        </authorList>
    </citation>
    <scope>NUCLEOTIDE SEQUENCE [LARGE SCALE GENOMIC DNA]</scope>
    <source>
        <strain evidence="9">MN2024</strain>
        <tissue evidence="9">Gills</tissue>
    </source>
</reference>
<keyword evidence="6" id="KW-0472">Membrane</keyword>
<dbReference type="PANTHER" id="PTHR19134:SF562">
    <property type="entry name" value="PROTEIN-TYROSINE-PHOSPHATASE"/>
    <property type="match status" value="1"/>
</dbReference>
<dbReference type="PRINTS" id="PR00700">
    <property type="entry name" value="PRTYPHPHTASE"/>
</dbReference>
<dbReference type="SUPFAM" id="SSF52799">
    <property type="entry name" value="(Phosphotyrosine protein) phosphatases II"/>
    <property type="match status" value="2"/>
</dbReference>
<evidence type="ECO:0000256" key="1">
    <source>
        <dbReference type="ARBA" id="ARBA00009580"/>
    </source>
</evidence>
<evidence type="ECO:0000259" key="7">
    <source>
        <dbReference type="PROSITE" id="PS50055"/>
    </source>
</evidence>
<keyword evidence="6" id="KW-1133">Transmembrane helix</keyword>
<dbReference type="FunFam" id="3.90.190.10:FF:000102">
    <property type="entry name" value="Receptor-type tyrosine-protein phosphatase"/>
    <property type="match status" value="2"/>
</dbReference>
<keyword evidence="4" id="KW-0904">Protein phosphatase</keyword>
<dbReference type="EC" id="3.1.3.48" evidence="2"/>
<dbReference type="InterPro" id="IPR029021">
    <property type="entry name" value="Prot-tyrosine_phosphatase-like"/>
</dbReference>
<evidence type="ECO:0000256" key="2">
    <source>
        <dbReference type="ARBA" id="ARBA00013064"/>
    </source>
</evidence>
<evidence type="ECO:0000256" key="6">
    <source>
        <dbReference type="SAM" id="Phobius"/>
    </source>
</evidence>
<dbReference type="InterPro" id="IPR008979">
    <property type="entry name" value="Galactose-bd-like_sf"/>
</dbReference>
<feature type="transmembrane region" description="Helical" evidence="6">
    <location>
        <begin position="675"/>
        <end position="699"/>
    </location>
</feature>
<dbReference type="InterPro" id="IPR016130">
    <property type="entry name" value="Tyr_Pase_AS"/>
</dbReference>
<feature type="domain" description="Tyrosine specific protein phosphatases" evidence="8">
    <location>
        <begin position="1018"/>
        <end position="1089"/>
    </location>
</feature>
<dbReference type="Gene3D" id="2.170.300.10">
    <property type="entry name" value="Tie2 ligand-binding domain superfamily"/>
    <property type="match status" value="3"/>
</dbReference>
<accession>A0ABD3W5W4</accession>
<dbReference type="PROSITE" id="PS50056">
    <property type="entry name" value="TYR_PHOSPHATASE_2"/>
    <property type="match status" value="2"/>
</dbReference>
<dbReference type="InterPro" id="IPR000742">
    <property type="entry name" value="EGF"/>
</dbReference>
<keyword evidence="10" id="KW-1185">Reference proteome</keyword>
<dbReference type="Gene3D" id="2.60.120.260">
    <property type="entry name" value="Galactose-binding domain-like"/>
    <property type="match status" value="1"/>
</dbReference>
<dbReference type="SUPFAM" id="SSF49785">
    <property type="entry name" value="Galactose-binding domain-like"/>
    <property type="match status" value="1"/>
</dbReference>
<keyword evidence="6" id="KW-0812">Transmembrane</keyword>
<evidence type="ECO:0000256" key="4">
    <source>
        <dbReference type="ARBA" id="ARBA00022912"/>
    </source>
</evidence>
<dbReference type="SMART" id="SM00404">
    <property type="entry name" value="PTPc_motif"/>
    <property type="match status" value="2"/>
</dbReference>
<dbReference type="SMART" id="SM00194">
    <property type="entry name" value="PTPc"/>
    <property type="match status" value="2"/>
</dbReference>
<dbReference type="GO" id="GO:0004725">
    <property type="term" value="F:protein tyrosine phosphatase activity"/>
    <property type="evidence" value="ECO:0007669"/>
    <property type="project" value="UniProtKB-EC"/>
</dbReference>
<organism evidence="9 10">
    <name type="scientific">Sinanodonta woodiana</name>
    <name type="common">Chinese pond mussel</name>
    <name type="synonym">Anodonta woodiana</name>
    <dbReference type="NCBI Taxonomy" id="1069815"/>
    <lineage>
        <taxon>Eukaryota</taxon>
        <taxon>Metazoa</taxon>
        <taxon>Spiralia</taxon>
        <taxon>Lophotrochozoa</taxon>
        <taxon>Mollusca</taxon>
        <taxon>Bivalvia</taxon>
        <taxon>Autobranchia</taxon>
        <taxon>Heteroconchia</taxon>
        <taxon>Palaeoheterodonta</taxon>
        <taxon>Unionida</taxon>
        <taxon>Unionoidea</taxon>
        <taxon>Unionidae</taxon>
        <taxon>Unioninae</taxon>
        <taxon>Sinanodonta</taxon>
    </lineage>
</organism>
<evidence type="ECO:0000313" key="9">
    <source>
        <dbReference type="EMBL" id="KAL3869264.1"/>
    </source>
</evidence>
<gene>
    <name evidence="9" type="ORF">ACJMK2_041968</name>
</gene>
<dbReference type="EMBL" id="JBJQND010000008">
    <property type="protein sequence ID" value="KAL3869264.1"/>
    <property type="molecule type" value="Genomic_DNA"/>
</dbReference>
<name>A0ABD3W5W4_SINWO</name>
<feature type="domain" description="Tyrosine-protein phosphatase" evidence="7">
    <location>
        <begin position="1130"/>
        <end position="1391"/>
    </location>
</feature>
<feature type="domain" description="Tyrosine specific protein phosphatases" evidence="8">
    <location>
        <begin position="1307"/>
        <end position="1382"/>
    </location>
</feature>
<proteinExistence type="inferred from homology"/>
<dbReference type="InterPro" id="IPR003595">
    <property type="entry name" value="Tyr_Pase_cat"/>
</dbReference>
<evidence type="ECO:0000256" key="5">
    <source>
        <dbReference type="ARBA" id="ARBA00051722"/>
    </source>
</evidence>
<dbReference type="Proteomes" id="UP001634394">
    <property type="component" value="Unassembled WGS sequence"/>
</dbReference>
<evidence type="ECO:0000256" key="3">
    <source>
        <dbReference type="ARBA" id="ARBA00022801"/>
    </source>
</evidence>
<dbReference type="SMART" id="SM00181">
    <property type="entry name" value="EGF"/>
    <property type="match status" value="10"/>
</dbReference>
<dbReference type="InterPro" id="IPR000242">
    <property type="entry name" value="PTP_cat"/>
</dbReference>
<dbReference type="PROSITE" id="PS50055">
    <property type="entry name" value="TYR_PHOSPHATASE_PTP"/>
    <property type="match status" value="2"/>
</dbReference>
<dbReference type="CDD" id="cd00055">
    <property type="entry name" value="EGF_Lam"/>
    <property type="match status" value="1"/>
</dbReference>
<dbReference type="InterPro" id="IPR050348">
    <property type="entry name" value="Protein-Tyr_Phosphatase"/>
</dbReference>
<evidence type="ECO:0000259" key="8">
    <source>
        <dbReference type="PROSITE" id="PS50056"/>
    </source>
</evidence>
<protein>
    <recommendedName>
        <fullName evidence="2">protein-tyrosine-phosphatase</fullName>
        <ecNumber evidence="2">3.1.3.48</ecNumber>
    </recommendedName>
</protein>
<dbReference type="InterPro" id="IPR000387">
    <property type="entry name" value="Tyr_Pase_dom"/>
</dbReference>